<evidence type="ECO:0000256" key="1">
    <source>
        <dbReference type="ARBA" id="ARBA00007189"/>
    </source>
</evidence>
<gene>
    <name evidence="2" type="ORF">NTG6680_1972</name>
</gene>
<dbReference type="EMBL" id="OU912926">
    <property type="protein sequence ID" value="CAG9933221.1"/>
    <property type="molecule type" value="Genomic_DNA"/>
</dbReference>
<proteinExistence type="inferred from homology"/>
<dbReference type="InterPro" id="IPR016772">
    <property type="entry name" value="UCP020408"/>
</dbReference>
<dbReference type="RefSeq" id="WP_239797038.1">
    <property type="nucleotide sequence ID" value="NZ_OU912926.1"/>
</dbReference>
<reference evidence="2 3" key="1">
    <citation type="submission" date="2021-10" db="EMBL/GenBank/DDBJ databases">
        <authorList>
            <person name="Koch H."/>
        </authorList>
    </citation>
    <scope>NUCLEOTIDE SEQUENCE [LARGE SCALE GENOMIC DNA]</scope>
    <source>
        <strain evidence="2">6680</strain>
    </source>
</reference>
<dbReference type="Pfam" id="PF10087">
    <property type="entry name" value="DUF2325"/>
    <property type="match status" value="1"/>
</dbReference>
<organism evidence="2 3">
    <name type="scientific">Candidatus Nitrotoga arctica</name>
    <dbReference type="NCBI Taxonomy" id="453162"/>
    <lineage>
        <taxon>Bacteria</taxon>
        <taxon>Pseudomonadati</taxon>
        <taxon>Pseudomonadota</taxon>
        <taxon>Betaproteobacteria</taxon>
        <taxon>Nitrosomonadales</taxon>
        <taxon>Gallionellaceae</taxon>
        <taxon>Candidatus Nitrotoga</taxon>
    </lineage>
</organism>
<evidence type="ECO:0000313" key="2">
    <source>
        <dbReference type="EMBL" id="CAG9933221.1"/>
    </source>
</evidence>
<comment type="similarity">
    <text evidence="1">Belongs to the UPF0751 family.</text>
</comment>
<keyword evidence="3" id="KW-1185">Reference proteome</keyword>
<evidence type="ECO:0008006" key="4">
    <source>
        <dbReference type="Google" id="ProtNLM"/>
    </source>
</evidence>
<sequence>MAALIVGGDKVATIKDELFGRGIVDIEHWNGRKPGEKSRVIPKNTELIVVVTNFINHSLAAKIKKEAKRLNLPVMYSKNSRPFFSSIQ</sequence>
<protein>
    <recommendedName>
        <fullName evidence="4">DUF2325 domain-containing protein</fullName>
    </recommendedName>
</protein>
<accession>A0ABM8Z054</accession>
<evidence type="ECO:0000313" key="3">
    <source>
        <dbReference type="Proteomes" id="UP000839052"/>
    </source>
</evidence>
<dbReference type="Proteomes" id="UP000839052">
    <property type="component" value="Chromosome"/>
</dbReference>
<name>A0ABM8Z054_9PROT</name>